<dbReference type="PANTHER" id="PTHR30518:SF2">
    <property type="entry name" value="ENDOLYTIC MUREIN TRANSGLYCOSYLASE"/>
    <property type="match status" value="1"/>
</dbReference>
<keyword evidence="3 7" id="KW-1133">Transmembrane helix</keyword>
<evidence type="ECO:0000256" key="8">
    <source>
        <dbReference type="SAM" id="MobiDB-lite"/>
    </source>
</evidence>
<evidence type="ECO:0000256" key="5">
    <source>
        <dbReference type="ARBA" id="ARBA00023239"/>
    </source>
</evidence>
<comment type="function">
    <text evidence="7">Functions as a peptidoglycan terminase that cleaves nascent peptidoglycan strands endolytically to terminate their elongation.</text>
</comment>
<keyword evidence="1 7" id="KW-1003">Cell membrane</keyword>
<evidence type="ECO:0000256" key="3">
    <source>
        <dbReference type="ARBA" id="ARBA00022989"/>
    </source>
</evidence>
<dbReference type="Gene3D" id="3.30.1490.480">
    <property type="entry name" value="Endolytic murein transglycosylase"/>
    <property type="match status" value="1"/>
</dbReference>
<comment type="similarity">
    <text evidence="7">Belongs to the transglycosylase MltG family.</text>
</comment>
<evidence type="ECO:0000256" key="6">
    <source>
        <dbReference type="ARBA" id="ARBA00023316"/>
    </source>
</evidence>
<evidence type="ECO:0000256" key="7">
    <source>
        <dbReference type="HAMAP-Rule" id="MF_02065"/>
    </source>
</evidence>
<dbReference type="CDD" id="cd08010">
    <property type="entry name" value="MltG_like"/>
    <property type="match status" value="1"/>
</dbReference>
<dbReference type="GO" id="GO:0005886">
    <property type="term" value="C:plasma membrane"/>
    <property type="evidence" value="ECO:0007669"/>
    <property type="project" value="UniProtKB-UniRule"/>
</dbReference>
<gene>
    <name evidence="7" type="primary">mltG</name>
    <name evidence="9" type="ORF">PS691_03963</name>
</gene>
<dbReference type="GO" id="GO:0008932">
    <property type="term" value="F:lytic endotransglycosylase activity"/>
    <property type="evidence" value="ECO:0007669"/>
    <property type="project" value="UniProtKB-UniRule"/>
</dbReference>
<dbReference type="OrthoDB" id="9814591at2"/>
<sequence length="459" mass="50359">MRRKFLVLLETGLVLAGLLLGASAWKVNSALDQPLNLKQEELLEVPAGSTPSGTFNRLEADGVLKDAFWLRVYWRFNLAGQPLHSGEYRMLPGMTAQGLIGVWQRGEVVQYSVTLVEGWNFRQVRAALAKQEKLEQTLNGLSDSEVMDKLGHAGVFPEGRFFPDTYRFVRGMTDAELLTKAYARLDDVLAKEWSKRAADAPYTQPYQALIMASLVEKETGVPQERGQIAGVFVRRMQLGMLLQTDPTVIYGLGERYNGKLTRAHLREETPYNTYMIAGLPPTPIAMVGREAIHAALNPVPGSSLYFVARGDGSHVFSDDLDAHNNAVREFQLKRRADYRSSPAPTTAPAAPETRPEMPAESAPERTQEPTLEASPESTPEPIPEASPESTPEPTPETSPEPTPEPIPETSPEPTPEPIPETSPEPTAEPVEPAEPTPEMTPEQPATDPAPDATEPPSPQ</sequence>
<dbReference type="Pfam" id="PF02618">
    <property type="entry name" value="YceG"/>
    <property type="match status" value="1"/>
</dbReference>
<proteinExistence type="inferred from homology"/>
<dbReference type="Proteomes" id="UP000337909">
    <property type="component" value="Unassembled WGS sequence"/>
</dbReference>
<keyword evidence="2 7" id="KW-0812">Transmembrane</keyword>
<evidence type="ECO:0000256" key="4">
    <source>
        <dbReference type="ARBA" id="ARBA00023136"/>
    </source>
</evidence>
<feature type="compositionally biased region" description="Low complexity" evidence="8">
    <location>
        <begin position="342"/>
        <end position="352"/>
    </location>
</feature>
<accession>A0A5E7E1Y7</accession>
<reference evidence="9 10" key="1">
    <citation type="submission" date="2019-09" db="EMBL/GenBank/DDBJ databases">
        <authorList>
            <person name="Chandra G."/>
            <person name="Truman W A."/>
        </authorList>
    </citation>
    <scope>NUCLEOTIDE SEQUENCE [LARGE SCALE GENOMIC DNA]</scope>
    <source>
        <strain evidence="9">PS691</strain>
    </source>
</reference>
<evidence type="ECO:0000313" key="9">
    <source>
        <dbReference type="EMBL" id="VVO18134.1"/>
    </source>
</evidence>
<dbReference type="InterPro" id="IPR003770">
    <property type="entry name" value="MLTG-like"/>
</dbReference>
<dbReference type="PANTHER" id="PTHR30518">
    <property type="entry name" value="ENDOLYTIC MUREIN TRANSGLYCOSYLASE"/>
    <property type="match status" value="1"/>
</dbReference>
<evidence type="ECO:0000256" key="2">
    <source>
        <dbReference type="ARBA" id="ARBA00022692"/>
    </source>
</evidence>
<evidence type="ECO:0000256" key="1">
    <source>
        <dbReference type="ARBA" id="ARBA00022475"/>
    </source>
</evidence>
<keyword evidence="7" id="KW-0997">Cell inner membrane</keyword>
<keyword evidence="6 7" id="KW-0961">Cell wall biogenesis/degradation</keyword>
<protein>
    <recommendedName>
        <fullName evidence="7">Endolytic murein transglycosylase</fullName>
        <ecNumber evidence="7">4.2.2.29</ecNumber>
    </recommendedName>
    <alternativeName>
        <fullName evidence="7">Peptidoglycan lytic transglycosylase</fullName>
    </alternativeName>
    <alternativeName>
        <fullName evidence="7">Peptidoglycan polymerization terminase</fullName>
    </alternativeName>
</protein>
<evidence type="ECO:0000313" key="10">
    <source>
        <dbReference type="Proteomes" id="UP000337909"/>
    </source>
</evidence>
<feature type="compositionally biased region" description="Basic and acidic residues" evidence="8">
    <location>
        <begin position="353"/>
        <end position="367"/>
    </location>
</feature>
<keyword evidence="5 7" id="KW-0456">Lyase</keyword>
<dbReference type="EC" id="4.2.2.29" evidence="7"/>
<dbReference type="Gene3D" id="3.30.160.60">
    <property type="entry name" value="Classic Zinc Finger"/>
    <property type="match status" value="1"/>
</dbReference>
<organism evidence="9 10">
    <name type="scientific">Pseudomonas fluorescens</name>
    <dbReference type="NCBI Taxonomy" id="294"/>
    <lineage>
        <taxon>Bacteria</taxon>
        <taxon>Pseudomonadati</taxon>
        <taxon>Pseudomonadota</taxon>
        <taxon>Gammaproteobacteria</taxon>
        <taxon>Pseudomonadales</taxon>
        <taxon>Pseudomonadaceae</taxon>
        <taxon>Pseudomonas</taxon>
    </lineage>
</organism>
<keyword evidence="4 7" id="KW-0472">Membrane</keyword>
<dbReference type="HAMAP" id="MF_02065">
    <property type="entry name" value="MltG"/>
    <property type="match status" value="1"/>
</dbReference>
<dbReference type="NCBIfam" id="TIGR00247">
    <property type="entry name" value="endolytic transglycosylase MltG"/>
    <property type="match status" value="1"/>
</dbReference>
<feature type="site" description="Important for catalytic activity" evidence="7">
    <location>
        <position position="218"/>
    </location>
</feature>
<dbReference type="GO" id="GO:0071555">
    <property type="term" value="P:cell wall organization"/>
    <property type="evidence" value="ECO:0007669"/>
    <property type="project" value="UniProtKB-KW"/>
</dbReference>
<feature type="region of interest" description="Disordered" evidence="8">
    <location>
        <begin position="333"/>
        <end position="459"/>
    </location>
</feature>
<comment type="catalytic activity">
    <reaction evidence="7">
        <text>a peptidoglycan chain = a peptidoglycan chain with N-acetyl-1,6-anhydromuramyl-[peptide] at the reducing end + a peptidoglycan chain with N-acetylglucosamine at the non-reducing end.</text>
        <dbReference type="EC" id="4.2.2.29"/>
    </reaction>
</comment>
<dbReference type="GO" id="GO:0009252">
    <property type="term" value="P:peptidoglycan biosynthetic process"/>
    <property type="evidence" value="ECO:0007669"/>
    <property type="project" value="UniProtKB-UniRule"/>
</dbReference>
<name>A0A5E7E1Y7_PSEFL</name>
<dbReference type="AlphaFoldDB" id="A0A5E7E1Y7"/>
<feature type="compositionally biased region" description="Low complexity" evidence="8">
    <location>
        <begin position="436"/>
        <end position="452"/>
    </location>
</feature>
<feature type="compositionally biased region" description="Pro residues" evidence="8">
    <location>
        <begin position="378"/>
        <end position="422"/>
    </location>
</feature>
<dbReference type="EMBL" id="CABVHQ010000044">
    <property type="protein sequence ID" value="VVO18134.1"/>
    <property type="molecule type" value="Genomic_DNA"/>
</dbReference>